<proteinExistence type="predicted"/>
<keyword evidence="1" id="KW-0732">Signal</keyword>
<name>A0A9P9WKG1_9PEZI</name>
<evidence type="ECO:0000313" key="3">
    <source>
        <dbReference type="Proteomes" id="UP000829685"/>
    </source>
</evidence>
<reference evidence="2" key="1">
    <citation type="submission" date="2021-03" db="EMBL/GenBank/DDBJ databases">
        <title>Revisited historic fungal species revealed as producer of novel bioactive compounds through whole genome sequencing and comparative genomics.</title>
        <authorList>
            <person name="Vignolle G.A."/>
            <person name="Hochenegger N."/>
            <person name="Mach R.L."/>
            <person name="Mach-Aigner A.R."/>
            <person name="Javad Rahimi M."/>
            <person name="Salim K.A."/>
            <person name="Chan C.M."/>
            <person name="Lim L.B.L."/>
            <person name="Cai F."/>
            <person name="Druzhinina I.S."/>
            <person name="U'Ren J.M."/>
            <person name="Derntl C."/>
        </authorList>
    </citation>
    <scope>NUCLEOTIDE SEQUENCE</scope>
    <source>
        <strain evidence="2">TUCIM 5799</strain>
    </source>
</reference>
<organism evidence="2 3">
    <name type="scientific">Neoarthrinium moseri</name>
    <dbReference type="NCBI Taxonomy" id="1658444"/>
    <lineage>
        <taxon>Eukaryota</taxon>
        <taxon>Fungi</taxon>
        <taxon>Dikarya</taxon>
        <taxon>Ascomycota</taxon>
        <taxon>Pezizomycotina</taxon>
        <taxon>Sordariomycetes</taxon>
        <taxon>Xylariomycetidae</taxon>
        <taxon>Amphisphaeriales</taxon>
        <taxon>Apiosporaceae</taxon>
        <taxon>Neoarthrinium</taxon>
    </lineage>
</organism>
<sequence>MVSFQKILVVTLASSVSARLWPISGHDFDIDVVYPSGLSFSTNNPPSAPLPQTVIRSNASLPQISLRNLKNSSTQAQFISFVVITHMGFNRYNPSINGTSEVTSWLRANQTLLENGTLSGGGSVKNNGYARVGWELGEFQNASLHVWQQDRNLTDYIFKNNRNEVWVALLEIWGNATFSGAGPPPPYVSYDFQRANIDFGVRNDTVMEEEPKSAADQPDLPSKLLALCISGVFFAAYLA</sequence>
<keyword evidence="3" id="KW-1185">Reference proteome</keyword>
<evidence type="ECO:0000313" key="2">
    <source>
        <dbReference type="EMBL" id="KAI1867653.1"/>
    </source>
</evidence>
<accession>A0A9P9WKG1</accession>
<evidence type="ECO:0000256" key="1">
    <source>
        <dbReference type="SAM" id="SignalP"/>
    </source>
</evidence>
<dbReference type="OrthoDB" id="4868473at2759"/>
<feature type="chain" id="PRO_5040349623" evidence="1">
    <location>
        <begin position="19"/>
        <end position="239"/>
    </location>
</feature>
<protein>
    <submittedName>
        <fullName evidence="2">Uncharacterized protein</fullName>
    </submittedName>
</protein>
<dbReference type="Proteomes" id="UP000829685">
    <property type="component" value="Unassembled WGS sequence"/>
</dbReference>
<dbReference type="EMBL" id="JAFIMR010000018">
    <property type="protein sequence ID" value="KAI1867653.1"/>
    <property type="molecule type" value="Genomic_DNA"/>
</dbReference>
<comment type="caution">
    <text evidence="2">The sequence shown here is derived from an EMBL/GenBank/DDBJ whole genome shotgun (WGS) entry which is preliminary data.</text>
</comment>
<dbReference type="AlphaFoldDB" id="A0A9P9WKG1"/>
<gene>
    <name evidence="2" type="ORF">JX265_007455</name>
</gene>
<feature type="signal peptide" evidence="1">
    <location>
        <begin position="1"/>
        <end position="18"/>
    </location>
</feature>